<dbReference type="GO" id="GO:0008270">
    <property type="term" value="F:zinc ion binding"/>
    <property type="evidence" value="ECO:0007669"/>
    <property type="project" value="UniProtKB-KW"/>
</dbReference>
<protein>
    <submittedName>
        <fullName evidence="4">3583_t:CDS:1</fullName>
    </submittedName>
</protein>
<dbReference type="Gene3D" id="3.30.40.10">
    <property type="entry name" value="Zinc/RING finger domain, C3HC4 (zinc finger)"/>
    <property type="match status" value="1"/>
</dbReference>
<reference evidence="4" key="1">
    <citation type="submission" date="2021-06" db="EMBL/GenBank/DDBJ databases">
        <authorList>
            <person name="Kallberg Y."/>
            <person name="Tangrot J."/>
            <person name="Rosling A."/>
        </authorList>
    </citation>
    <scope>NUCLEOTIDE SEQUENCE</scope>
    <source>
        <strain evidence="4">FL130A</strain>
    </source>
</reference>
<name>A0A9N9CH16_9GLOM</name>
<keyword evidence="5" id="KW-1185">Reference proteome</keyword>
<keyword evidence="1" id="KW-0863">Zinc-finger</keyword>
<dbReference type="Proteomes" id="UP000789508">
    <property type="component" value="Unassembled WGS sequence"/>
</dbReference>
<evidence type="ECO:0000313" key="5">
    <source>
        <dbReference type="Proteomes" id="UP000789508"/>
    </source>
</evidence>
<dbReference type="InterPro" id="IPR001841">
    <property type="entry name" value="Znf_RING"/>
</dbReference>
<evidence type="ECO:0000256" key="2">
    <source>
        <dbReference type="SAM" id="MobiDB-lite"/>
    </source>
</evidence>
<sequence length="202" mass="22914">VDIPTLSNCHKCNGQILSVPLRAFTILSCGHILHQTCIHEIIMGTEAKCPVCKLRIEIIQKEDGSEVYQRTQSNTMIIPDDQTPPPTAPIQSQSNRTNDEQDREPAPPNKVQGLITELSTPTKGESDEADENELSDGSLSQGLARLYQKAIKAEKRVTYAYQGEIWCWYYYVERFEKRVKEITNSDNRIGDRQARSQLFTQT</sequence>
<evidence type="ECO:0000259" key="3">
    <source>
        <dbReference type="PROSITE" id="PS50089"/>
    </source>
</evidence>
<gene>
    <name evidence="4" type="ORF">ALEPTO_LOCUS8166</name>
</gene>
<accession>A0A9N9CH16</accession>
<organism evidence="4 5">
    <name type="scientific">Ambispora leptoticha</name>
    <dbReference type="NCBI Taxonomy" id="144679"/>
    <lineage>
        <taxon>Eukaryota</taxon>
        <taxon>Fungi</taxon>
        <taxon>Fungi incertae sedis</taxon>
        <taxon>Mucoromycota</taxon>
        <taxon>Glomeromycotina</taxon>
        <taxon>Glomeromycetes</taxon>
        <taxon>Archaeosporales</taxon>
        <taxon>Ambisporaceae</taxon>
        <taxon>Ambispora</taxon>
    </lineage>
</organism>
<proteinExistence type="predicted"/>
<dbReference type="OrthoDB" id="2304422at2759"/>
<dbReference type="InterPro" id="IPR013083">
    <property type="entry name" value="Znf_RING/FYVE/PHD"/>
</dbReference>
<keyword evidence="1" id="KW-0862">Zinc</keyword>
<dbReference type="PROSITE" id="PS50089">
    <property type="entry name" value="ZF_RING_2"/>
    <property type="match status" value="1"/>
</dbReference>
<dbReference type="AlphaFoldDB" id="A0A9N9CH16"/>
<keyword evidence="1" id="KW-0479">Metal-binding</keyword>
<evidence type="ECO:0000313" key="4">
    <source>
        <dbReference type="EMBL" id="CAG8601486.1"/>
    </source>
</evidence>
<dbReference type="Pfam" id="PF14634">
    <property type="entry name" value="zf-RING_5"/>
    <property type="match status" value="1"/>
</dbReference>
<comment type="caution">
    <text evidence="4">The sequence shown here is derived from an EMBL/GenBank/DDBJ whole genome shotgun (WGS) entry which is preliminary data.</text>
</comment>
<feature type="domain" description="RING-type" evidence="3">
    <location>
        <begin position="9"/>
        <end position="53"/>
    </location>
</feature>
<dbReference type="EMBL" id="CAJVPS010004263">
    <property type="protein sequence ID" value="CAG8601486.1"/>
    <property type="molecule type" value="Genomic_DNA"/>
</dbReference>
<evidence type="ECO:0000256" key="1">
    <source>
        <dbReference type="PROSITE-ProRule" id="PRU00175"/>
    </source>
</evidence>
<dbReference type="SUPFAM" id="SSF57850">
    <property type="entry name" value="RING/U-box"/>
    <property type="match status" value="1"/>
</dbReference>
<feature type="non-terminal residue" evidence="4">
    <location>
        <position position="1"/>
    </location>
</feature>
<feature type="region of interest" description="Disordered" evidence="2">
    <location>
        <begin position="75"/>
        <end position="115"/>
    </location>
</feature>